<keyword evidence="12" id="KW-1185">Reference proteome</keyword>
<dbReference type="FunFam" id="1.10.10.10:FF:000322">
    <property type="entry name" value="Probable disease resistance protein At1g63360"/>
    <property type="match status" value="1"/>
</dbReference>
<dbReference type="SUPFAM" id="SSF52058">
    <property type="entry name" value="L domain-like"/>
    <property type="match status" value="1"/>
</dbReference>
<dbReference type="FunFam" id="3.40.50.300:FF:001091">
    <property type="entry name" value="Probable disease resistance protein At1g61300"/>
    <property type="match status" value="1"/>
</dbReference>
<keyword evidence="6" id="KW-0175">Coiled coil</keyword>
<feature type="coiled-coil region" evidence="6">
    <location>
        <begin position="41"/>
        <end position="92"/>
    </location>
</feature>
<dbReference type="Pfam" id="PF23559">
    <property type="entry name" value="WHD_DRP"/>
    <property type="match status" value="1"/>
</dbReference>
<gene>
    <name evidence="11" type="ORF">TorRG33x02_353400</name>
</gene>
<evidence type="ECO:0000256" key="2">
    <source>
        <dbReference type="ARBA" id="ARBA00022737"/>
    </source>
</evidence>
<reference evidence="12" key="1">
    <citation type="submission" date="2016-06" db="EMBL/GenBank/DDBJ databases">
        <title>Parallel loss of symbiosis genes in relatives of nitrogen-fixing non-legume Parasponia.</title>
        <authorList>
            <person name="Van Velzen R."/>
            <person name="Holmer R."/>
            <person name="Bu F."/>
            <person name="Rutten L."/>
            <person name="Van Zeijl A."/>
            <person name="Liu W."/>
            <person name="Santuari L."/>
            <person name="Cao Q."/>
            <person name="Sharma T."/>
            <person name="Shen D."/>
            <person name="Roswanjaya Y."/>
            <person name="Wardhani T."/>
            <person name="Kalhor M.S."/>
            <person name="Jansen J."/>
            <person name="Van den Hoogen J."/>
            <person name="Gungor B."/>
            <person name="Hartog M."/>
            <person name="Hontelez J."/>
            <person name="Verver J."/>
            <person name="Yang W.-C."/>
            <person name="Schijlen E."/>
            <person name="Repin R."/>
            <person name="Schilthuizen M."/>
            <person name="Schranz E."/>
            <person name="Heidstra R."/>
            <person name="Miyata K."/>
            <person name="Fedorova E."/>
            <person name="Kohlen W."/>
            <person name="Bisseling T."/>
            <person name="Smit S."/>
            <person name="Geurts R."/>
        </authorList>
    </citation>
    <scope>NUCLEOTIDE SEQUENCE [LARGE SCALE GENOMIC DNA]</scope>
    <source>
        <strain evidence="12">cv. RG33-2</strain>
    </source>
</reference>
<organism evidence="11 12">
    <name type="scientific">Trema orientale</name>
    <name type="common">Charcoal tree</name>
    <name type="synonym">Celtis orientalis</name>
    <dbReference type="NCBI Taxonomy" id="63057"/>
    <lineage>
        <taxon>Eukaryota</taxon>
        <taxon>Viridiplantae</taxon>
        <taxon>Streptophyta</taxon>
        <taxon>Embryophyta</taxon>
        <taxon>Tracheophyta</taxon>
        <taxon>Spermatophyta</taxon>
        <taxon>Magnoliopsida</taxon>
        <taxon>eudicotyledons</taxon>
        <taxon>Gunneridae</taxon>
        <taxon>Pentapetalae</taxon>
        <taxon>rosids</taxon>
        <taxon>fabids</taxon>
        <taxon>Rosales</taxon>
        <taxon>Cannabaceae</taxon>
        <taxon>Trema</taxon>
    </lineage>
</organism>
<proteinExistence type="predicted"/>
<dbReference type="FunCoup" id="A0A2P5ACY1">
    <property type="interactions" value="371"/>
</dbReference>
<dbReference type="OrthoDB" id="1165346at2759"/>
<dbReference type="InterPro" id="IPR041118">
    <property type="entry name" value="Rx_N"/>
</dbReference>
<evidence type="ECO:0000256" key="6">
    <source>
        <dbReference type="SAM" id="Coils"/>
    </source>
</evidence>
<dbReference type="InterPro" id="IPR027417">
    <property type="entry name" value="P-loop_NTPase"/>
</dbReference>
<dbReference type="InterPro" id="IPR058922">
    <property type="entry name" value="WHD_DRP"/>
</dbReference>
<dbReference type="SUPFAM" id="SSF52540">
    <property type="entry name" value="P-loop containing nucleoside triphosphate hydrolases"/>
    <property type="match status" value="1"/>
</dbReference>
<feature type="domain" description="Disease resistance protein winged helix" evidence="9">
    <location>
        <begin position="434"/>
        <end position="501"/>
    </location>
</feature>
<dbReference type="GO" id="GO:0006952">
    <property type="term" value="P:defense response"/>
    <property type="evidence" value="ECO:0007669"/>
    <property type="project" value="UniProtKB-KW"/>
</dbReference>
<dbReference type="Proteomes" id="UP000237000">
    <property type="component" value="Unassembled WGS sequence"/>
</dbReference>
<dbReference type="Pfam" id="PF00931">
    <property type="entry name" value="NB-ARC"/>
    <property type="match status" value="1"/>
</dbReference>
<feature type="domain" description="NB-ARC" evidence="7">
    <location>
        <begin position="176"/>
        <end position="346"/>
    </location>
</feature>
<dbReference type="Gene3D" id="1.10.8.430">
    <property type="entry name" value="Helical domain of apoptotic protease-activating factors"/>
    <property type="match status" value="1"/>
</dbReference>
<protein>
    <submittedName>
        <fullName evidence="11">NB-ARC domain, LRR domain containing protein</fullName>
    </submittedName>
</protein>
<dbReference type="InParanoid" id="A0A2P5ACY1"/>
<evidence type="ECO:0000313" key="12">
    <source>
        <dbReference type="Proteomes" id="UP000237000"/>
    </source>
</evidence>
<evidence type="ECO:0000259" key="9">
    <source>
        <dbReference type="Pfam" id="PF23559"/>
    </source>
</evidence>
<evidence type="ECO:0000313" key="11">
    <source>
        <dbReference type="EMBL" id="PON34398.1"/>
    </source>
</evidence>
<evidence type="ECO:0000259" key="7">
    <source>
        <dbReference type="Pfam" id="PF00931"/>
    </source>
</evidence>
<keyword evidence="2" id="KW-0677">Repeat</keyword>
<dbReference type="InterPro" id="IPR056789">
    <property type="entry name" value="LRR_R13L1-DRL21"/>
</dbReference>
<dbReference type="InterPro" id="IPR036388">
    <property type="entry name" value="WH-like_DNA-bd_sf"/>
</dbReference>
<sequence>MAELVVGGAFLSAFLQVFFDRLATREVVDFFQGKKLIFDLLKELEITLMLANSLLNDADEKQLEDQTVWKWLDELKEVIYQADELVDEIKTEALRPKVEGESGNSMSKIFLKLIPTSFGAFDNVVKSKIAEILRNLKLLMDQKDVLGLKAGVQNRVLQRLPAPLAEESGVYGRDGDKEAIIKLLLLDNVSGSRISVIPIVGMGGIGKTTLAQLIFNDKRVKEHFETKAWVTVSDESDAVKIVKVIFESISCQKCDIEDPYKVQVKLKEALEGKKFLFILDDIWNENYGSWNFLKSSFDFGAYGSKIIVTTRSRIVASKMGNVPIHDLQVISDEDSWKLFETHAFNNVDSDAYRDLQTIGREIVTRCKGLPLAVKSLAGLLRSIFNLEEWRRILKSDIWELHLQGNGSIEILPTLWLSYHYLPSHLKRCFAYCSIFPKGIKYEKRHIIFLWMAEGLVQSKSGKRMEDVAEDYINTLISRSLFQRSSWNESTLFMHDLVHDLANFVSGEFCSRLDDNNLDKLTSRTRHLSYVGGMFDLKKLENLSKAKCLRTFLSFQLSTLNGILPPPDHLVVNELLLRIGGFLRTLTLSRSFITELPNSVGNLKFLRYLDLSSTEITELRDMVCTLYNLQTLLLAYCTSLTRLPGKIGNLINLRHLDISNTFSLKEMPPQICNMKELQTLTDFVLGRESGSSIKELRRLQHLSGSLHIRGLENVVNVEDVMEANLKEKKHLNGLILRWDTGGAGADDSRKEREVLDALQPHTNLKQLSIYGYRGTIFSNWVGHHSFSDIVEVRLHFCKICCFLPPFGQLPFLKKLEIWGCDSVMTINSEFYSSGFCMSKPFRSLEILHFWKMSEWKEWSFTEDEEGVFPRLKELHLEDCPKLNVRLPDYLPSLTMLQMLNCKQLMPLLPRAQQMDFAFPCLQIMTISGCPEQKSFLEGGLPSSLSSLRISFCDEVKAVDDECSGVLACLKELEIHDCNKFPGLPINTPCLSLSFRSKYHQIEKKEIEESGSVCSSRGIRIVK</sequence>
<dbReference type="GO" id="GO:0043531">
    <property type="term" value="F:ADP binding"/>
    <property type="evidence" value="ECO:0007669"/>
    <property type="project" value="InterPro"/>
</dbReference>
<dbReference type="PANTHER" id="PTHR36766">
    <property type="entry name" value="PLANT BROAD-SPECTRUM MILDEW RESISTANCE PROTEIN RPW8"/>
    <property type="match status" value="1"/>
</dbReference>
<evidence type="ECO:0000256" key="4">
    <source>
        <dbReference type="ARBA" id="ARBA00022821"/>
    </source>
</evidence>
<dbReference type="Gene3D" id="1.20.5.4130">
    <property type="match status" value="1"/>
</dbReference>
<dbReference type="Gene3D" id="1.10.10.10">
    <property type="entry name" value="Winged helix-like DNA-binding domain superfamily/Winged helix DNA-binding domain"/>
    <property type="match status" value="1"/>
</dbReference>
<dbReference type="Gene3D" id="3.40.50.300">
    <property type="entry name" value="P-loop containing nucleotide triphosphate hydrolases"/>
    <property type="match status" value="1"/>
</dbReference>
<dbReference type="Pfam" id="PF25019">
    <property type="entry name" value="LRR_R13L1-DRL21"/>
    <property type="match status" value="1"/>
</dbReference>
<feature type="domain" description="Disease resistance N-terminal" evidence="8">
    <location>
        <begin position="10"/>
        <end position="102"/>
    </location>
</feature>
<dbReference type="PANTHER" id="PTHR36766:SF40">
    <property type="entry name" value="DISEASE RESISTANCE PROTEIN RGA3"/>
    <property type="match status" value="1"/>
</dbReference>
<dbReference type="AlphaFoldDB" id="A0A2P5ACY1"/>
<evidence type="ECO:0000256" key="3">
    <source>
        <dbReference type="ARBA" id="ARBA00022741"/>
    </source>
</evidence>
<dbReference type="PRINTS" id="PR00364">
    <property type="entry name" value="DISEASERSIST"/>
</dbReference>
<evidence type="ECO:0000256" key="5">
    <source>
        <dbReference type="ARBA" id="ARBA00022840"/>
    </source>
</evidence>
<feature type="domain" description="R13L1/DRL21-like LRR repeat region" evidence="10">
    <location>
        <begin position="692"/>
        <end position="819"/>
    </location>
</feature>
<comment type="caution">
    <text evidence="11">The sequence shown here is derived from an EMBL/GenBank/DDBJ whole genome shotgun (WGS) entry which is preliminary data.</text>
</comment>
<dbReference type="Gene3D" id="3.80.10.10">
    <property type="entry name" value="Ribonuclease Inhibitor"/>
    <property type="match status" value="1"/>
</dbReference>
<keyword evidence="3" id="KW-0547">Nucleotide-binding</keyword>
<dbReference type="InterPro" id="IPR002182">
    <property type="entry name" value="NB-ARC"/>
</dbReference>
<keyword evidence="5" id="KW-0067">ATP-binding</keyword>
<accession>A0A2P5ACY1</accession>
<evidence type="ECO:0000256" key="1">
    <source>
        <dbReference type="ARBA" id="ARBA00022614"/>
    </source>
</evidence>
<dbReference type="InterPro" id="IPR032675">
    <property type="entry name" value="LRR_dom_sf"/>
</dbReference>
<dbReference type="InterPro" id="IPR042197">
    <property type="entry name" value="Apaf_helical"/>
</dbReference>
<evidence type="ECO:0000259" key="8">
    <source>
        <dbReference type="Pfam" id="PF18052"/>
    </source>
</evidence>
<dbReference type="Pfam" id="PF18052">
    <property type="entry name" value="Rx_N"/>
    <property type="match status" value="1"/>
</dbReference>
<dbReference type="EMBL" id="JXTC01000937">
    <property type="protein sequence ID" value="PON34398.1"/>
    <property type="molecule type" value="Genomic_DNA"/>
</dbReference>
<keyword evidence="4" id="KW-0611">Plant defense</keyword>
<keyword evidence="1" id="KW-0433">Leucine-rich repeat</keyword>
<name>A0A2P5ACY1_TREOI</name>
<evidence type="ECO:0000259" key="10">
    <source>
        <dbReference type="Pfam" id="PF25019"/>
    </source>
</evidence>
<dbReference type="GO" id="GO:0005524">
    <property type="term" value="F:ATP binding"/>
    <property type="evidence" value="ECO:0007669"/>
    <property type="project" value="UniProtKB-KW"/>
</dbReference>
<dbReference type="GO" id="GO:0051707">
    <property type="term" value="P:response to other organism"/>
    <property type="evidence" value="ECO:0007669"/>
    <property type="project" value="UniProtKB-ARBA"/>
</dbReference>